<keyword evidence="6" id="KW-0067">ATP-binding</keyword>
<feature type="compositionally biased region" description="Basic and acidic residues" evidence="15">
    <location>
        <begin position="189"/>
        <end position="205"/>
    </location>
</feature>
<dbReference type="Pfam" id="PF00488">
    <property type="entry name" value="MutS_V"/>
    <property type="match status" value="1"/>
</dbReference>
<dbReference type="SUPFAM" id="SSF52540">
    <property type="entry name" value="P-loop containing nucleoside triphosphate hydrolases"/>
    <property type="match status" value="1"/>
</dbReference>
<feature type="compositionally biased region" description="Acidic residues" evidence="15">
    <location>
        <begin position="571"/>
        <end position="583"/>
    </location>
</feature>
<evidence type="ECO:0000256" key="9">
    <source>
        <dbReference type="ARBA" id="ARBA00023242"/>
    </source>
</evidence>
<keyword evidence="18" id="KW-1185">Reference proteome</keyword>
<dbReference type="STRING" id="1890683.A0A427YUD2"/>
<dbReference type="Pfam" id="PF01624">
    <property type="entry name" value="MutS_I"/>
    <property type="match status" value="1"/>
</dbReference>
<dbReference type="Proteomes" id="UP000279259">
    <property type="component" value="Unassembled WGS sequence"/>
</dbReference>
<dbReference type="OrthoDB" id="121051at2759"/>
<accession>A0A427YUD2</accession>
<dbReference type="FunFam" id="1.10.1420.10:FF:000004">
    <property type="entry name" value="DNA mismatch repair protein Msh3"/>
    <property type="match status" value="1"/>
</dbReference>
<dbReference type="Pfam" id="PF05190">
    <property type="entry name" value="MutS_IV"/>
    <property type="match status" value="1"/>
</dbReference>
<evidence type="ECO:0000256" key="11">
    <source>
        <dbReference type="ARBA" id="ARBA00025902"/>
    </source>
</evidence>
<dbReference type="AlphaFoldDB" id="A0A427YUD2"/>
<dbReference type="Pfam" id="PF05192">
    <property type="entry name" value="MutS_III"/>
    <property type="match status" value="1"/>
</dbReference>
<dbReference type="FunFam" id="3.40.1170.10:FF:000004">
    <property type="entry name" value="DNA mismatch repair protein"/>
    <property type="match status" value="1"/>
</dbReference>
<keyword evidence="4 14" id="KW-0547">Nucleotide-binding</keyword>
<gene>
    <name evidence="17" type="primary">MSH3</name>
    <name evidence="17" type="ORF">EHS25_004451</name>
</gene>
<dbReference type="InterPro" id="IPR007860">
    <property type="entry name" value="DNA_mmatch_repair_MutS_con_dom"/>
</dbReference>
<evidence type="ECO:0000256" key="12">
    <source>
        <dbReference type="ARBA" id="ARBA00029792"/>
    </source>
</evidence>
<dbReference type="GO" id="GO:0006298">
    <property type="term" value="P:mismatch repair"/>
    <property type="evidence" value="ECO:0007669"/>
    <property type="project" value="InterPro"/>
</dbReference>
<dbReference type="Gene3D" id="1.10.1420.10">
    <property type="match status" value="2"/>
</dbReference>
<evidence type="ECO:0000313" key="18">
    <source>
        <dbReference type="Proteomes" id="UP000279259"/>
    </source>
</evidence>
<comment type="similarity">
    <text evidence="2">Belongs to the DNA mismatch repair MutS family. MSH3 subfamily.</text>
</comment>
<dbReference type="GO" id="GO:0030983">
    <property type="term" value="F:mismatched DNA binding"/>
    <property type="evidence" value="ECO:0007669"/>
    <property type="project" value="InterPro"/>
</dbReference>
<dbReference type="SUPFAM" id="SSF48334">
    <property type="entry name" value="DNA repair protein MutS, domain III"/>
    <property type="match status" value="1"/>
</dbReference>
<evidence type="ECO:0000256" key="5">
    <source>
        <dbReference type="ARBA" id="ARBA00022763"/>
    </source>
</evidence>
<dbReference type="InterPro" id="IPR007695">
    <property type="entry name" value="DNA_mismatch_repair_MutS-lik_N"/>
</dbReference>
<comment type="function">
    <text evidence="10">Component of the post-replicative DNA mismatch repair system (MMR). Heterodimerizes with MSH2 to form MutS beta, which binds to DNA mismatches thereby initiating DNA repair. MSH3 provides substrate-binding and substrate specificity to the complex. When bound, the MutS beta heterodimer bends the DNA helix and shields approximately 20 base pairs. Acts mainly to repair insertion-deletion loops (IDLs) from 2 to 13 nucleotides in size, but can also repair base-base and single insertion-deletion mismatches that occur during replication. After mismatch binding, forms a ternary complex with the MutL alpha heterodimer, which is thought to be responsible for directing the downstream MMR events, including strand discrimination, excision, and resynthesis. ATP binding and hydrolysis play a pivotal role in mismatch repair functions.</text>
</comment>
<feature type="compositionally biased region" description="Polar residues" evidence="15">
    <location>
        <begin position="584"/>
        <end position="600"/>
    </location>
</feature>
<dbReference type="InterPro" id="IPR000432">
    <property type="entry name" value="DNA_mismatch_repair_MutS_C"/>
</dbReference>
<evidence type="ECO:0000256" key="4">
    <source>
        <dbReference type="ARBA" id="ARBA00022741"/>
    </source>
</evidence>
<dbReference type="Gene3D" id="3.30.420.110">
    <property type="entry name" value="MutS, connector domain"/>
    <property type="match status" value="1"/>
</dbReference>
<dbReference type="InterPro" id="IPR036678">
    <property type="entry name" value="MutS_con_dom_sf"/>
</dbReference>
<dbReference type="EMBL" id="RSCD01000002">
    <property type="protein sequence ID" value="RSH94646.1"/>
    <property type="molecule type" value="Genomic_DNA"/>
</dbReference>
<evidence type="ECO:0000256" key="1">
    <source>
        <dbReference type="ARBA" id="ARBA00004123"/>
    </source>
</evidence>
<evidence type="ECO:0000256" key="14">
    <source>
        <dbReference type="RuleBase" id="RU003756"/>
    </source>
</evidence>
<proteinExistence type="inferred from homology"/>
<evidence type="ECO:0000313" key="17">
    <source>
        <dbReference type="EMBL" id="RSH94646.1"/>
    </source>
</evidence>
<comment type="subunit">
    <text evidence="11">Heterodimer consisting of MSH2-MSH3 (MutS beta). Forms a ternary complex with MutL alpha (MLH1-PMS1).</text>
</comment>
<dbReference type="InterPro" id="IPR016151">
    <property type="entry name" value="DNA_mismatch_repair_MutS_N"/>
</dbReference>
<dbReference type="Gene3D" id="3.40.1170.10">
    <property type="entry name" value="DNA repair protein MutS, domain I"/>
    <property type="match status" value="1"/>
</dbReference>
<feature type="domain" description="DNA mismatch repair proteins mutS family" evidence="16">
    <location>
        <begin position="1093"/>
        <end position="1109"/>
    </location>
</feature>
<evidence type="ECO:0000256" key="8">
    <source>
        <dbReference type="ARBA" id="ARBA00023204"/>
    </source>
</evidence>
<evidence type="ECO:0000256" key="6">
    <source>
        <dbReference type="ARBA" id="ARBA00022840"/>
    </source>
</evidence>
<evidence type="ECO:0000256" key="13">
    <source>
        <dbReference type="ARBA" id="ARBA00073774"/>
    </source>
</evidence>
<dbReference type="InterPro" id="IPR045076">
    <property type="entry name" value="MutS"/>
</dbReference>
<dbReference type="InterPro" id="IPR036187">
    <property type="entry name" value="DNA_mismatch_repair_MutS_sf"/>
</dbReference>
<dbReference type="GO" id="GO:0005524">
    <property type="term" value="F:ATP binding"/>
    <property type="evidence" value="ECO:0007669"/>
    <property type="project" value="UniProtKB-KW"/>
</dbReference>
<keyword evidence="5 14" id="KW-0227">DNA damage</keyword>
<dbReference type="PANTHER" id="PTHR11361">
    <property type="entry name" value="DNA MISMATCH REPAIR PROTEIN MUTS FAMILY MEMBER"/>
    <property type="match status" value="1"/>
</dbReference>
<dbReference type="GO" id="GO:0006312">
    <property type="term" value="P:mitotic recombination"/>
    <property type="evidence" value="ECO:0007669"/>
    <property type="project" value="TreeGrafter"/>
</dbReference>
<feature type="compositionally biased region" description="Polar residues" evidence="15">
    <location>
        <begin position="150"/>
        <end position="170"/>
    </location>
</feature>
<feature type="compositionally biased region" description="Low complexity" evidence="15">
    <location>
        <begin position="118"/>
        <end position="141"/>
    </location>
</feature>
<feature type="region of interest" description="Disordered" evidence="15">
    <location>
        <begin position="561"/>
        <end position="604"/>
    </location>
</feature>
<reference evidence="17 18" key="1">
    <citation type="submission" date="2018-11" db="EMBL/GenBank/DDBJ databases">
        <title>Genome sequence of Saitozyma podzolica DSM 27192.</title>
        <authorList>
            <person name="Aliyu H."/>
            <person name="Gorte O."/>
            <person name="Ochsenreither K."/>
        </authorList>
    </citation>
    <scope>NUCLEOTIDE SEQUENCE [LARGE SCALE GENOMIC DNA]</scope>
    <source>
        <strain evidence="17 18">DSM 27192</strain>
    </source>
</reference>
<dbReference type="PANTHER" id="PTHR11361:SF122">
    <property type="entry name" value="DNA MISMATCH REPAIR PROTEIN MSH3"/>
    <property type="match status" value="1"/>
</dbReference>
<evidence type="ECO:0000256" key="7">
    <source>
        <dbReference type="ARBA" id="ARBA00023125"/>
    </source>
</evidence>
<comment type="subcellular location">
    <subcellularLocation>
        <location evidence="1">Nucleus</location>
    </subcellularLocation>
</comment>
<feature type="region of interest" description="Disordered" evidence="15">
    <location>
        <begin position="1"/>
        <end position="210"/>
    </location>
</feature>
<comment type="caution">
    <text evidence="17">The sequence shown here is derived from an EMBL/GenBank/DDBJ whole genome shotgun (WGS) entry which is preliminary data.</text>
</comment>
<dbReference type="SUPFAM" id="SSF55271">
    <property type="entry name" value="DNA repair protein MutS, domain I"/>
    <property type="match status" value="1"/>
</dbReference>
<dbReference type="InterPro" id="IPR007861">
    <property type="entry name" value="DNA_mismatch_repair_MutS_clamp"/>
</dbReference>
<feature type="compositionally biased region" description="Gly residues" evidence="15">
    <location>
        <begin position="76"/>
        <end position="87"/>
    </location>
</feature>
<keyword evidence="7 14" id="KW-0238">DNA-binding</keyword>
<feature type="compositionally biased region" description="Polar residues" evidence="15">
    <location>
        <begin position="93"/>
        <end position="103"/>
    </location>
</feature>
<dbReference type="InterPro" id="IPR027417">
    <property type="entry name" value="P-loop_NTPase"/>
</dbReference>
<dbReference type="GO" id="GO:0140664">
    <property type="term" value="F:ATP-dependent DNA damage sensor activity"/>
    <property type="evidence" value="ECO:0007669"/>
    <property type="project" value="InterPro"/>
</dbReference>
<dbReference type="SMART" id="SM00534">
    <property type="entry name" value="MUTSac"/>
    <property type="match status" value="1"/>
</dbReference>
<evidence type="ECO:0000256" key="10">
    <source>
        <dbReference type="ARBA" id="ARBA00025373"/>
    </source>
</evidence>
<keyword evidence="8 14" id="KW-0234">DNA repair</keyword>
<dbReference type="SMART" id="SM00533">
    <property type="entry name" value="MUTSd"/>
    <property type="match status" value="1"/>
</dbReference>
<evidence type="ECO:0000256" key="3">
    <source>
        <dbReference type="ARBA" id="ARBA00022151"/>
    </source>
</evidence>
<evidence type="ECO:0000256" key="15">
    <source>
        <dbReference type="SAM" id="MobiDB-lite"/>
    </source>
</evidence>
<evidence type="ECO:0000256" key="2">
    <source>
        <dbReference type="ARBA" id="ARBA00007094"/>
    </source>
</evidence>
<sequence length="1257" mass="136973">MTPKAGDSQKQVSLHTFFKRKTPPSSSPSRAINSPPADRGRTNGLGDDDFRIIEENDEGVIDFTGSPPAKRPRSGAGEGQVNGGATGGERKTSLAQPTSSYFSQKKAAPPAPGGLGSGSARVDSSRSTSSSRRATPGSSSTNLSAYRMPRTSTARPTQSGSAFENYSLSGQPRLPEDTAPRASGTQPLVRERTRDQQRRHEEWQRRVLAPGGVMPRRRSLALDEAAAAEARRLAGGEAGEGDEGADTPGMDEVAVVESDEEGRIAAEGVGSKLKAKYAAKGSELAKGKGKGKKKEEIGPSGMTYTPLEKQFMEIKKENPDVLLMMEVGYKYKFHGDDAKAASRELGIAAFPSRNFYTASIPTHRLHIHVKKLISLGYKVGVISQTETAALKKVSENRNAPFTRELTHLFTAATYVEDPALPSSTTMTDDPIVPGSTPPPTNALVAIVEMGMGGMAFDDRARVGLVSVVPGTGDVVWDEFDDSQVRTELETRLTHLQPAELLLPMSGLSKATEKVLNHFAGNSRTSASSSVRIERIDNIPAYDAAFDYLTKFYNRKAKPAAKRTLGGRRDAEEIDMTGDSDEEQVSVTAQMESATGETSNGGDDASPMGLAAGLPSEEAVLALVDFPKQVVVALSMAVKYMKSFGLENAFRHRSSFARFINRAHMLLSSNTLVNLEIYRNQTDGGLYGSLLWLLDHTKTRMGRRMMREWIGRPLLDVVALQARVDAIEEIMGSNTYHMEKLRSLLVNMPDLVKGLTRVQYGKATPSELSTILVGLTRVGSEFKPNEGQVFTSALLNSILKILPTIREPARQFLGAINIKAAKENNVADLWTDPDKYPDLQDAKDCISICESELNQHLKEIRKTVKRPSMNYVAVAGIEYLVEIPVRDAKAVPPRWVKVQSTKHVVRFHTPDVLRITKEREQHKETLAAASRRAFLSFQADVSECHALVVVSRQLAVIDCLMSLAQVAAASGYCKPQFTAEPELHIRDGRHPMVEMLRDQAYVPFDIDFSEGDGRAKVITGPNMAGKSSCVRATALIVCMAQIGSFVPASSVTLGIHDAVQTRMGASDEIGRGKSTFMVELSETSDILRTLTPRTLVILDELGRGTSTYDGVAIAYATLSHVAGVGCNTLFVTHYPMVAEELAKERPTQISNWHMSFSEMKLPDGSAEITFLYKLTRGLAEASFGVWCARLAGLPKTVLENAQLRADYLKVETQERMVTALARRTQRLLQSTFSNVTDSAATLRNAALLYKAVKLVVKE</sequence>
<dbReference type="Gene3D" id="3.40.50.300">
    <property type="entry name" value="P-loop containing nucleotide triphosphate hydrolases"/>
    <property type="match status" value="1"/>
</dbReference>
<organism evidence="17 18">
    <name type="scientific">Saitozyma podzolica</name>
    <dbReference type="NCBI Taxonomy" id="1890683"/>
    <lineage>
        <taxon>Eukaryota</taxon>
        <taxon>Fungi</taxon>
        <taxon>Dikarya</taxon>
        <taxon>Basidiomycota</taxon>
        <taxon>Agaricomycotina</taxon>
        <taxon>Tremellomycetes</taxon>
        <taxon>Tremellales</taxon>
        <taxon>Trimorphomycetaceae</taxon>
        <taxon>Saitozyma</taxon>
    </lineage>
</organism>
<name>A0A427YUD2_9TREE</name>
<dbReference type="InterPro" id="IPR007696">
    <property type="entry name" value="DNA_mismatch_repair_MutS_core"/>
</dbReference>
<protein>
    <recommendedName>
        <fullName evidence="3 13">DNA mismatch repair protein MSH3</fullName>
    </recommendedName>
    <alternativeName>
        <fullName evidence="3 13">DNA mismatch repair protein MSH3</fullName>
    </alternativeName>
    <alternativeName>
        <fullName evidence="12">MutS protein homolog 3</fullName>
    </alternativeName>
</protein>
<dbReference type="Pfam" id="PF05188">
    <property type="entry name" value="MutS_II"/>
    <property type="match status" value="1"/>
</dbReference>
<keyword evidence="9" id="KW-0539">Nucleus</keyword>
<dbReference type="GO" id="GO:0005634">
    <property type="term" value="C:nucleus"/>
    <property type="evidence" value="ECO:0007669"/>
    <property type="project" value="UniProtKB-SubCell"/>
</dbReference>
<evidence type="ECO:0000259" key="16">
    <source>
        <dbReference type="PROSITE" id="PS00486"/>
    </source>
</evidence>
<dbReference type="PROSITE" id="PS00486">
    <property type="entry name" value="DNA_MISMATCH_REPAIR_2"/>
    <property type="match status" value="1"/>
</dbReference>